<dbReference type="Proteomes" id="UP001144280">
    <property type="component" value="Unassembled WGS sequence"/>
</dbReference>
<gene>
    <name evidence="1" type="ORF">Pa4123_82050</name>
</gene>
<evidence type="ECO:0000313" key="1">
    <source>
        <dbReference type="EMBL" id="GLI02927.1"/>
    </source>
</evidence>
<dbReference type="EMBL" id="BSDI01000072">
    <property type="protein sequence ID" value="GLI02927.1"/>
    <property type="molecule type" value="Genomic_DNA"/>
</dbReference>
<accession>A0ABQ5R829</accession>
<dbReference type="RefSeq" id="WP_281904726.1">
    <property type="nucleotide sequence ID" value="NZ_BSDI01000072.1"/>
</dbReference>
<comment type="caution">
    <text evidence="1">The sequence shown here is derived from an EMBL/GenBank/DDBJ whole genome shotgun (WGS) entry which is preliminary data.</text>
</comment>
<keyword evidence="2" id="KW-1185">Reference proteome</keyword>
<name>A0ABQ5R829_9ACTN</name>
<protein>
    <submittedName>
        <fullName evidence="1">Uncharacterized protein</fullName>
    </submittedName>
</protein>
<evidence type="ECO:0000313" key="2">
    <source>
        <dbReference type="Proteomes" id="UP001144280"/>
    </source>
</evidence>
<proteinExistence type="predicted"/>
<organism evidence="1 2">
    <name type="scientific">Phytohabitans aurantiacus</name>
    <dbReference type="NCBI Taxonomy" id="3016789"/>
    <lineage>
        <taxon>Bacteria</taxon>
        <taxon>Bacillati</taxon>
        <taxon>Actinomycetota</taxon>
        <taxon>Actinomycetes</taxon>
        <taxon>Micromonosporales</taxon>
        <taxon>Micromonosporaceae</taxon>
    </lineage>
</organism>
<sequence>MMTELGAGYGNRLREYVSPVSENYRAYFVDEGPNSLVFLPNDGVVKAGLIGPTDPLQRLIGHGEVDC</sequence>
<reference evidence="1" key="1">
    <citation type="submission" date="2022-12" db="EMBL/GenBank/DDBJ databases">
        <title>New Phytohabitans aurantiacus sp. RD004123 nov., an actinomycete isolated from soil.</title>
        <authorList>
            <person name="Triningsih D.W."/>
            <person name="Harunari E."/>
            <person name="Igarashi Y."/>
        </authorList>
    </citation>
    <scope>NUCLEOTIDE SEQUENCE</scope>
    <source>
        <strain evidence="1">RD004123</strain>
    </source>
</reference>